<protein>
    <recommendedName>
        <fullName evidence="4">DUF4309 domain-containing protein</fullName>
    </recommendedName>
</protein>
<keyword evidence="1" id="KW-0732">Signal</keyword>
<name>A0A5P6VSG0_PSEXY</name>
<organism evidence="2 3">
    <name type="scientific">Pseudobutyrivibrio xylanivorans</name>
    <dbReference type="NCBI Taxonomy" id="185007"/>
    <lineage>
        <taxon>Bacteria</taxon>
        <taxon>Bacillati</taxon>
        <taxon>Bacillota</taxon>
        <taxon>Clostridia</taxon>
        <taxon>Lachnospirales</taxon>
        <taxon>Lachnospiraceae</taxon>
        <taxon>Pseudobutyrivibrio</taxon>
    </lineage>
</organism>
<dbReference type="AlphaFoldDB" id="A0A5P6VSG0"/>
<reference evidence="3" key="1">
    <citation type="submission" date="2019-08" db="EMBL/GenBank/DDBJ databases">
        <title>Complete Genome Sequence of the Polysaccharide-Degrading Rumen Bacterium Pseudobutyrivibrio xylanivorans MA3014.</title>
        <authorList>
            <person name="Palevich N."/>
            <person name="Maclean P.H."/>
            <person name="Kelly W.J."/>
            <person name="Leahy S.C."/>
            <person name="Rakonjac J."/>
            <person name="Attwood G.T."/>
        </authorList>
    </citation>
    <scope>NUCLEOTIDE SEQUENCE [LARGE SCALE GENOMIC DNA]</scope>
    <source>
        <strain evidence="3">MA3014</strain>
    </source>
</reference>
<sequence>MKNKILALGLVCAMALSLAACGGESSDTKVIEGNATQTASSSESSSGGYTFTYDSTNIAVDTDAAPVIEKLGEPKSYFESPSCAADGIGKLYTYNDFEIQTYPDGDKDLILYVLLRTDNVATAEGIDLSSSRDDIIAAYGEPTSEATGAMTYEKNGTKLVFIFDGDSLISIEYDSPKN</sequence>
<dbReference type="RefSeq" id="WP_151622278.1">
    <property type="nucleotide sequence ID" value="NZ_CP043028.1"/>
</dbReference>
<dbReference type="OrthoDB" id="2584069at2"/>
<evidence type="ECO:0008006" key="4">
    <source>
        <dbReference type="Google" id="ProtNLM"/>
    </source>
</evidence>
<feature type="chain" id="PRO_5038981920" description="DUF4309 domain-containing protein" evidence="1">
    <location>
        <begin position="23"/>
        <end position="178"/>
    </location>
</feature>
<dbReference type="EMBL" id="CP043028">
    <property type="protein sequence ID" value="QFJ53781.1"/>
    <property type="molecule type" value="Genomic_DNA"/>
</dbReference>
<dbReference type="PROSITE" id="PS51257">
    <property type="entry name" value="PROKAR_LIPOPROTEIN"/>
    <property type="match status" value="1"/>
</dbReference>
<evidence type="ECO:0000256" key="1">
    <source>
        <dbReference type="SAM" id="SignalP"/>
    </source>
</evidence>
<proteinExistence type="predicted"/>
<evidence type="ECO:0000313" key="3">
    <source>
        <dbReference type="Proteomes" id="UP000327030"/>
    </source>
</evidence>
<dbReference type="KEGG" id="pxv:FXF36_02300"/>
<feature type="signal peptide" evidence="1">
    <location>
        <begin position="1"/>
        <end position="22"/>
    </location>
</feature>
<accession>A0A5P6VSG0</accession>
<dbReference type="Proteomes" id="UP000327030">
    <property type="component" value="Chromosome 1"/>
</dbReference>
<evidence type="ECO:0000313" key="2">
    <source>
        <dbReference type="EMBL" id="QFJ53781.1"/>
    </source>
</evidence>
<gene>
    <name evidence="2" type="ORF">FXF36_02300</name>
</gene>